<keyword evidence="4" id="KW-1185">Reference proteome</keyword>
<dbReference type="EMBL" id="CP117884">
    <property type="protein sequence ID" value="WDF83264.1"/>
    <property type="molecule type" value="Genomic_DNA"/>
</dbReference>
<reference evidence="3 4" key="1">
    <citation type="submission" date="2023-02" db="EMBL/GenBank/DDBJ databases">
        <title>Genome sequence of Lacticaseibacillus sp. KACC 23028.</title>
        <authorList>
            <person name="Kim S."/>
            <person name="Heo J."/>
            <person name="Kwon S.-W."/>
        </authorList>
    </citation>
    <scope>NUCLEOTIDE SEQUENCE [LARGE SCALE GENOMIC DNA]</scope>
    <source>
        <strain evidence="3 4">KACC 23028</strain>
    </source>
</reference>
<protein>
    <submittedName>
        <fullName evidence="3">MerR family transcriptional regulator</fullName>
    </submittedName>
</protein>
<feature type="domain" description="HTH merR-type" evidence="2">
    <location>
        <begin position="5"/>
        <end position="74"/>
    </location>
</feature>
<dbReference type="InterPro" id="IPR000551">
    <property type="entry name" value="MerR-type_HTH_dom"/>
</dbReference>
<accession>A0ABY7WSW3</accession>
<dbReference type="PANTHER" id="PTHR30204:SF82">
    <property type="entry name" value="TRANSCRIPTIONAL REGULATOR, MERR FAMILY"/>
    <property type="match status" value="1"/>
</dbReference>
<dbReference type="PANTHER" id="PTHR30204">
    <property type="entry name" value="REDOX-CYCLING DRUG-SENSING TRANSCRIPTIONAL ACTIVATOR SOXR"/>
    <property type="match status" value="1"/>
</dbReference>
<proteinExistence type="predicted"/>
<evidence type="ECO:0000256" key="1">
    <source>
        <dbReference type="ARBA" id="ARBA00023125"/>
    </source>
</evidence>
<dbReference type="Proteomes" id="UP001220377">
    <property type="component" value="Chromosome"/>
</dbReference>
<gene>
    <name evidence="3" type="ORF">PQ472_03230</name>
</gene>
<evidence type="ECO:0000313" key="4">
    <source>
        <dbReference type="Proteomes" id="UP001220377"/>
    </source>
</evidence>
<name>A0ABY7WSW3_9LACO</name>
<evidence type="ECO:0000313" key="3">
    <source>
        <dbReference type="EMBL" id="WDF83264.1"/>
    </source>
</evidence>
<keyword evidence="1" id="KW-0238">DNA-binding</keyword>
<dbReference type="InterPro" id="IPR047057">
    <property type="entry name" value="MerR_fam"/>
</dbReference>
<evidence type="ECO:0000259" key="2">
    <source>
        <dbReference type="PROSITE" id="PS50937"/>
    </source>
</evidence>
<dbReference type="SMART" id="SM00422">
    <property type="entry name" value="HTH_MERR"/>
    <property type="match status" value="1"/>
</dbReference>
<dbReference type="PROSITE" id="PS50937">
    <property type="entry name" value="HTH_MERR_2"/>
    <property type="match status" value="1"/>
</dbReference>
<sequence length="197" mass="22104">MADTAMTIKQVAVNFGIPLETLRYYDNSGLFPHLQRNASGYRIFHNVDLSDLRSVICFRTIGMPIADIARVMRKIEAGDEQGKLDELAKQRAKLLAQRDQVDMALLMVQVKQDIYSANDEDVPHTQYLYEEIVAFIAKRAKPGQRQNITALLDQLFQQLSHDEPQTIPGTAIRALVRPESDAAVRDLLLLGQVAGVD</sequence>
<dbReference type="InterPro" id="IPR009061">
    <property type="entry name" value="DNA-bd_dom_put_sf"/>
</dbReference>
<dbReference type="Pfam" id="PF13411">
    <property type="entry name" value="MerR_1"/>
    <property type="match status" value="1"/>
</dbReference>
<organism evidence="3 4">
    <name type="scientific">Lacticaseibacillus pabuli</name>
    <dbReference type="NCBI Taxonomy" id="3025672"/>
    <lineage>
        <taxon>Bacteria</taxon>
        <taxon>Bacillati</taxon>
        <taxon>Bacillota</taxon>
        <taxon>Bacilli</taxon>
        <taxon>Lactobacillales</taxon>
        <taxon>Lactobacillaceae</taxon>
        <taxon>Lacticaseibacillus</taxon>
    </lineage>
</organism>
<dbReference type="SUPFAM" id="SSF46955">
    <property type="entry name" value="Putative DNA-binding domain"/>
    <property type="match status" value="1"/>
</dbReference>
<dbReference type="Gene3D" id="1.10.1660.10">
    <property type="match status" value="1"/>
</dbReference>
<dbReference type="RefSeq" id="WP_274261311.1">
    <property type="nucleotide sequence ID" value="NZ_CP117884.1"/>
</dbReference>